<reference evidence="1 2" key="1">
    <citation type="submission" date="2019-02" db="EMBL/GenBank/DDBJ databases">
        <title>Draft genome sequence of Amycolatopsis sp. 8-3EHSu isolated from roots of Suaeda maritima.</title>
        <authorList>
            <person name="Duangmal K."/>
            <person name="Chantavorakit T."/>
        </authorList>
    </citation>
    <scope>NUCLEOTIDE SEQUENCE [LARGE SCALE GENOMIC DNA]</scope>
    <source>
        <strain evidence="1 2">8-3EHSu</strain>
    </source>
</reference>
<dbReference type="EMBL" id="SFCC01000010">
    <property type="protein sequence ID" value="RZQ62093.1"/>
    <property type="molecule type" value="Genomic_DNA"/>
</dbReference>
<dbReference type="RefSeq" id="WP_130477186.1">
    <property type="nucleotide sequence ID" value="NZ_SFCC01000010.1"/>
</dbReference>
<evidence type="ECO:0000313" key="1">
    <source>
        <dbReference type="EMBL" id="RZQ62093.1"/>
    </source>
</evidence>
<gene>
    <name evidence="1" type="ORF">EWH70_21155</name>
</gene>
<keyword evidence="2" id="KW-1185">Reference proteome</keyword>
<dbReference type="Proteomes" id="UP000292003">
    <property type="component" value="Unassembled WGS sequence"/>
</dbReference>
<dbReference type="OrthoDB" id="3677745at2"/>
<proteinExistence type="predicted"/>
<dbReference type="AlphaFoldDB" id="A0A4Q7J6Y3"/>
<sequence length="330" mass="36144">MNPIPDLRTRLRALDPATLVDLLCEQAERDPAFAERLRASAEPGDLAEVRTLLDGAGSAADIGATIVPVLDTLQRLLDAGTSADLAPLAKRTVDTLGDALGRAGAVDSLLRRAIQLYARACTAHPPPPGELAEWILRVEFDSPGWPPIRLADFAAALGEKGLAHIRSYVDKQPVATRLREDLAEISGDVDTLVRILAAKPPAREVSLRIVRVLRDAGRHTEAIAYAAKALGRGKPSVAPPELPRQREAPDNAEEIAEHRRQVEELIARGDAQHYRSAALELRKLRTLHRRAGTPEAFADYLGELLSTHRRKTRLITEIRNARIAFPRGRR</sequence>
<accession>A0A4Q7J6Y3</accession>
<name>A0A4Q7J6Y3_9PSEU</name>
<comment type="caution">
    <text evidence="1">The sequence shown here is derived from an EMBL/GenBank/DDBJ whole genome shotgun (WGS) entry which is preliminary data.</text>
</comment>
<organism evidence="1 2">
    <name type="scientific">Amycolatopsis suaedae</name>
    <dbReference type="NCBI Taxonomy" id="2510978"/>
    <lineage>
        <taxon>Bacteria</taxon>
        <taxon>Bacillati</taxon>
        <taxon>Actinomycetota</taxon>
        <taxon>Actinomycetes</taxon>
        <taxon>Pseudonocardiales</taxon>
        <taxon>Pseudonocardiaceae</taxon>
        <taxon>Amycolatopsis</taxon>
    </lineage>
</organism>
<protein>
    <submittedName>
        <fullName evidence="1">Uncharacterized protein</fullName>
    </submittedName>
</protein>
<evidence type="ECO:0000313" key="2">
    <source>
        <dbReference type="Proteomes" id="UP000292003"/>
    </source>
</evidence>